<evidence type="ECO:0000256" key="2">
    <source>
        <dbReference type="ARBA" id="ARBA00022490"/>
    </source>
</evidence>
<dbReference type="InterPro" id="IPR028745">
    <property type="entry name" value="AKAP9/Pericentrin"/>
</dbReference>
<dbReference type="Gene3D" id="1.10.287.1490">
    <property type="match status" value="1"/>
</dbReference>
<feature type="coiled-coil region" evidence="5">
    <location>
        <begin position="915"/>
        <end position="1055"/>
    </location>
</feature>
<evidence type="ECO:0000313" key="8">
    <source>
        <dbReference type="Proteomes" id="UP000828390"/>
    </source>
</evidence>
<organism evidence="7 8">
    <name type="scientific">Dreissena polymorpha</name>
    <name type="common">Zebra mussel</name>
    <name type="synonym">Mytilus polymorpha</name>
    <dbReference type="NCBI Taxonomy" id="45954"/>
    <lineage>
        <taxon>Eukaryota</taxon>
        <taxon>Metazoa</taxon>
        <taxon>Spiralia</taxon>
        <taxon>Lophotrochozoa</taxon>
        <taxon>Mollusca</taxon>
        <taxon>Bivalvia</taxon>
        <taxon>Autobranchia</taxon>
        <taxon>Heteroconchia</taxon>
        <taxon>Euheterodonta</taxon>
        <taxon>Imparidentia</taxon>
        <taxon>Neoheterodontei</taxon>
        <taxon>Myida</taxon>
        <taxon>Dreissenoidea</taxon>
        <taxon>Dreissenidae</taxon>
        <taxon>Dreissena</taxon>
    </lineage>
</organism>
<dbReference type="Proteomes" id="UP000828390">
    <property type="component" value="Unassembled WGS sequence"/>
</dbReference>
<evidence type="ECO:0000256" key="4">
    <source>
        <dbReference type="ARBA" id="ARBA00023212"/>
    </source>
</evidence>
<proteinExistence type="predicted"/>
<gene>
    <name evidence="7" type="ORF">DPMN_060014</name>
</gene>
<keyword evidence="2" id="KW-0963">Cytoplasm</keyword>
<dbReference type="PANTHER" id="PTHR44981">
    <property type="entry name" value="PERICENTRIN-LIKE PROTEIN, ISOFORM F"/>
    <property type="match status" value="1"/>
</dbReference>
<feature type="compositionally biased region" description="Polar residues" evidence="6">
    <location>
        <begin position="255"/>
        <end position="274"/>
    </location>
</feature>
<feature type="region of interest" description="Disordered" evidence="6">
    <location>
        <begin position="1062"/>
        <end position="1170"/>
    </location>
</feature>
<feature type="compositionally biased region" description="Basic and acidic residues" evidence="6">
    <location>
        <begin position="1067"/>
        <end position="1092"/>
    </location>
</feature>
<feature type="region of interest" description="Disordered" evidence="6">
    <location>
        <begin position="756"/>
        <end position="788"/>
    </location>
</feature>
<feature type="region of interest" description="Disordered" evidence="6">
    <location>
        <begin position="1498"/>
        <end position="1519"/>
    </location>
</feature>
<dbReference type="GO" id="GO:0007165">
    <property type="term" value="P:signal transduction"/>
    <property type="evidence" value="ECO:0007669"/>
    <property type="project" value="InterPro"/>
</dbReference>
<feature type="compositionally biased region" description="Basic and acidic residues" evidence="6">
    <location>
        <begin position="615"/>
        <end position="631"/>
    </location>
</feature>
<feature type="region of interest" description="Disordered" evidence="6">
    <location>
        <begin position="667"/>
        <end position="706"/>
    </location>
</feature>
<feature type="region of interest" description="Disordered" evidence="6">
    <location>
        <begin position="255"/>
        <end position="311"/>
    </location>
</feature>
<feature type="coiled-coil region" evidence="5">
    <location>
        <begin position="1521"/>
        <end position="1587"/>
    </location>
</feature>
<evidence type="ECO:0000313" key="7">
    <source>
        <dbReference type="EMBL" id="KAH3717233.1"/>
    </source>
</evidence>
<feature type="region of interest" description="Disordered" evidence="6">
    <location>
        <begin position="1350"/>
        <end position="1399"/>
    </location>
</feature>
<comment type="caution">
    <text evidence="7">The sequence shown here is derived from an EMBL/GenBank/DDBJ whole genome shotgun (WGS) entry which is preliminary data.</text>
</comment>
<feature type="compositionally biased region" description="Acidic residues" evidence="6">
    <location>
        <begin position="1463"/>
        <end position="1477"/>
    </location>
</feature>
<feature type="region of interest" description="Disordered" evidence="6">
    <location>
        <begin position="601"/>
        <end position="631"/>
    </location>
</feature>
<evidence type="ECO:0000256" key="6">
    <source>
        <dbReference type="SAM" id="MobiDB-lite"/>
    </source>
</evidence>
<feature type="region of interest" description="Disordered" evidence="6">
    <location>
        <begin position="1455"/>
        <end position="1486"/>
    </location>
</feature>
<feature type="compositionally biased region" description="Basic and acidic residues" evidence="6">
    <location>
        <begin position="1258"/>
        <end position="1277"/>
    </location>
</feature>
<reference evidence="7" key="2">
    <citation type="submission" date="2020-11" db="EMBL/GenBank/DDBJ databases">
        <authorList>
            <person name="McCartney M.A."/>
            <person name="Auch B."/>
            <person name="Kono T."/>
            <person name="Mallez S."/>
            <person name="Becker A."/>
            <person name="Gohl D.M."/>
            <person name="Silverstein K.A.T."/>
            <person name="Koren S."/>
            <person name="Bechman K.B."/>
            <person name="Herman A."/>
            <person name="Abrahante J.E."/>
            <person name="Garbe J."/>
        </authorList>
    </citation>
    <scope>NUCLEOTIDE SEQUENCE</scope>
    <source>
        <strain evidence="7">Duluth1</strain>
        <tissue evidence="7">Whole animal</tissue>
    </source>
</reference>
<evidence type="ECO:0000256" key="3">
    <source>
        <dbReference type="ARBA" id="ARBA00023054"/>
    </source>
</evidence>
<feature type="compositionally biased region" description="Basic and acidic residues" evidence="6">
    <location>
        <begin position="1370"/>
        <end position="1384"/>
    </location>
</feature>
<dbReference type="PANTHER" id="PTHR44981:SF2">
    <property type="entry name" value="PERICENTRIN-LIKE PROTEIN, ISOFORM F"/>
    <property type="match status" value="1"/>
</dbReference>
<keyword evidence="8" id="KW-1185">Reference proteome</keyword>
<name>A0A9D4C4F9_DREPO</name>
<feature type="coiled-coil region" evidence="5">
    <location>
        <begin position="2143"/>
        <end position="2412"/>
    </location>
</feature>
<evidence type="ECO:0000256" key="5">
    <source>
        <dbReference type="SAM" id="Coils"/>
    </source>
</evidence>
<feature type="region of interest" description="Disordered" evidence="6">
    <location>
        <begin position="1621"/>
        <end position="1665"/>
    </location>
</feature>
<feature type="region of interest" description="Disordered" evidence="6">
    <location>
        <begin position="1258"/>
        <end position="1280"/>
    </location>
</feature>
<reference evidence="7" key="1">
    <citation type="journal article" date="2019" name="bioRxiv">
        <title>The Genome of the Zebra Mussel, Dreissena polymorpha: A Resource for Invasive Species Research.</title>
        <authorList>
            <person name="McCartney M.A."/>
            <person name="Auch B."/>
            <person name="Kono T."/>
            <person name="Mallez S."/>
            <person name="Zhang Y."/>
            <person name="Obille A."/>
            <person name="Becker A."/>
            <person name="Abrahante J.E."/>
            <person name="Garbe J."/>
            <person name="Badalamenti J.P."/>
            <person name="Herman A."/>
            <person name="Mangelson H."/>
            <person name="Liachko I."/>
            <person name="Sullivan S."/>
            <person name="Sone E.D."/>
            <person name="Koren S."/>
            <person name="Silverstein K.A.T."/>
            <person name="Beckman K.B."/>
            <person name="Gohl D.M."/>
        </authorList>
    </citation>
    <scope>NUCLEOTIDE SEQUENCE</scope>
    <source>
        <strain evidence="7">Duluth1</strain>
        <tissue evidence="7">Whole animal</tissue>
    </source>
</reference>
<keyword evidence="4" id="KW-0206">Cytoskeleton</keyword>
<dbReference type="GO" id="GO:0005813">
    <property type="term" value="C:centrosome"/>
    <property type="evidence" value="ECO:0007669"/>
    <property type="project" value="UniProtKB-SubCell"/>
</dbReference>
<feature type="region of interest" description="Disordered" evidence="6">
    <location>
        <begin position="2038"/>
        <end position="2084"/>
    </location>
</feature>
<feature type="compositionally biased region" description="Basic and acidic residues" evidence="6">
    <location>
        <begin position="2038"/>
        <end position="2053"/>
    </location>
</feature>
<feature type="compositionally biased region" description="Basic and acidic residues" evidence="6">
    <location>
        <begin position="1121"/>
        <end position="1139"/>
    </location>
</feature>
<feature type="coiled-coil region" evidence="5">
    <location>
        <begin position="810"/>
        <end position="891"/>
    </location>
</feature>
<keyword evidence="3 5" id="KW-0175">Coiled coil</keyword>
<feature type="compositionally biased region" description="Basic and acidic residues" evidence="6">
    <location>
        <begin position="690"/>
        <end position="705"/>
    </location>
</feature>
<accession>A0A9D4C4F9</accession>
<evidence type="ECO:0000256" key="1">
    <source>
        <dbReference type="ARBA" id="ARBA00004300"/>
    </source>
</evidence>
<dbReference type="EMBL" id="JAIWYP010000013">
    <property type="protein sequence ID" value="KAH3717233.1"/>
    <property type="molecule type" value="Genomic_DNA"/>
</dbReference>
<feature type="compositionally biased region" description="Basic and acidic residues" evidence="6">
    <location>
        <begin position="1158"/>
        <end position="1170"/>
    </location>
</feature>
<protein>
    <submittedName>
        <fullName evidence="7">Uncharacterized protein</fullName>
    </submittedName>
</protein>
<comment type="subcellular location">
    <subcellularLocation>
        <location evidence="1">Cytoplasm</location>
        <location evidence="1">Cytoskeleton</location>
        <location evidence="1">Microtubule organizing center</location>
        <location evidence="1">Centrosome</location>
    </subcellularLocation>
</comment>
<feature type="non-terminal residue" evidence="7">
    <location>
        <position position="2428"/>
    </location>
</feature>
<sequence>MRSTLEEIYHSQLELMRTELEQTHQTSILDLRETLEKDHKEEMNRLQQDYGKKLAQLEASLAAGWHAKKDGQTIDKSDSADFISKLNERLTTEHRQIIQRIESDLEGRVGLETQAEVAAGSVASEKQGVLRGSEDVQRTLQAQLDDISALRAQMLGEYEQMLTVRAEVMSSQSQEVEKLQQEMARIQAQYEAQMNEFESKIKSQTETLVRAELGANYEEELVSMRSFYENKVSTMTINMEQLKQEHEQLLARLQQETSGGSNSDLPSAIPTSPGKQRDYVRHTTKLTAISDEEDADSPPSTPPKSESSLESKIKSLENKLKDKEKIIDELKKRVDAETISAEDLHEKMLDYNRTLEENEENLRAKTEEIQQLRKELTEKDSKISALVSEKAALEEKGEKDQEFSETGDDKLVAVLKNKVKELEHELSVSKEANKKIKDEMAKMADEHGVAIMRMKEELEKLNRAKIEALEAGFKIQLEEELQQQADEMNEKLEKQELELEIYKQTESELKQQLDIIETEHNKQLRELKEKYETEAIESEIAEEDEDEVQDHLEDHITSPAETLDQEAIENLREQIRAEILQEYEESIDKLKNEYEERISELNEQLENLKGQEIPQDDKESSESDDEKEVRERLRTELAKEFKDKLQNVTEEYETKLRHLQDIVDETEKKDMDTKKKLTQSSPPYVLARSRSLDRIPSQERSKVPQDYEGYVSTIRREYEERINSLQKEIAQYKSTVGPVPLTPLLPLSLKPQGISLNGDSIRHEKTKPLRASPESGMEALGSSSNGSHQVRNEIYNEISEEFTRSFKNLKQDYETRLEELTGKLEELQSESESHGGLENKIREEYEDKIAELKEEYEQEIVKMKVDHEVEVTELKAELDKAKAEKLAAEKKVKADMFVWHEETVSHLKHEHDRTLTQLRKEYEEKMDLIREELQEEFDSERQRIEKDHRQELVDMEDRYDNLVESLRKGEVPEVAQLVREKYDQELEMAKSLMQQESEETMESELARLAEEKDQEMQELQEKHDIDLENLRVALLQQYESQIAEVESKCHAAIREARAELEQYQSMHRPEDSGVEMSHSRPVDMEKSYKERTVTAQESVDTTTTEDVEDEDKEKTVTAPDSSRDKSGKDSDDDKDDGKGGARVVSSTSGETSDPALLSEEKGEGAFDENKEVVEKMEKDVSRQLKGVKNIEKGEDIPDGTESDLVQQLRKDIENKVREYEATIAQLKASHETEVRQLVEELSSLETNYEAKIHDLRSTHEAEMKRTEGEMEKLRDDLDSGEDNTEALEMAHQQELQDLEDRLVQKHMNELNNLESQNQSKLDSLAQEHAMELAALKERLSEAQRALELYADSPSPRVPSFRGGSTLGSTKEVEDFMVRESKSETESELGTEPAHEGTDVVTMETQVFDAHSEEEVSEGMEDNSLQGTLDDGVGVVSLDTSMDQSRGTLRGVDTTADTELMQFSEEEVSDRSLDEEDETQKSDRSTPAAMLQTLGYEAFAPGGPTVKSLDDTTDSSVRASDREDLRARVRELEAEVEDLRLRLAAEVDRQGDHLERLDREKQEERNLVSMLREDIERLNTDRDALQTTNEHLLGLLSDAVKTYMTVDESITKKMKVIMEKSAVKGQLLRPGSGKRTPPPPGKKSPNVSPGRLSPARAEDGENPEETSILSNVTDEGLDLSQRISDSIFQGPELASEEEELLIDSGSRLRTSVNHLLDMIEETTSALLQTRTTQADMADAIEGRGADVDSLSARCGDLEERLQEEMERKDFLALELHKAEGLIEGYSSERETLEQRIQELEEQKETLVLSLETMKNRVRDLESLKSENEKLRQEMKEQRELMTSNVGDEAQALMLEVSRLNSENREKEDAIKQAHERYESRVRELETSGEDMEHHYGKLLDDKKQEVADLKLQVEALEKQMRAKKQFLEEQSAEREQEHEEYQQEIEKWRKAVQDLEKHNGNGSRLQTEIDELSEQLQSRIDLHNQALLESERHQRIAADKDLSIKELKTLIEQLEADLQEKVKELEIVNEKLQKLEEELSQRSNRYDDLSDSSKSDPQSLQMAVTMDTEGSGEGRLERSGPQMTVEEEMRQAANKTKEELVREKFTLQTQVNDNLVQISSLRNQLDEMRHRRGIGETPDAATRLELEREKSEEKDKQIAELKLQVEQLVETIENREQQIEQLREHRTRNRGSPIEGIEYERDRETERQIEALNRENKQLRERVKLAEASSVADMSGLSQNLIDEKNQEIDQLSEEILQLQADIADLKAEKGVENLASIQQEMEESVANKLEKLASLEIELSSMKSALQLKEELVVSLETEVTSLREDLQSKDELISALQEKPVQAPNFEELSLLQAEIDEKESLIAQITLQVDGYQTEVNDLTDFQTKLQEDYETVQNMLEEKCREIESLTRELMERSPESLGDEHTLV</sequence>
<dbReference type="GO" id="GO:0060090">
    <property type="term" value="F:molecular adaptor activity"/>
    <property type="evidence" value="ECO:0007669"/>
    <property type="project" value="InterPro"/>
</dbReference>